<protein>
    <recommendedName>
        <fullName evidence="4">Integrating conjugative element protein, PFL_4695 family</fullName>
    </recommendedName>
</protein>
<evidence type="ECO:0008006" key="4">
    <source>
        <dbReference type="Google" id="ProtNLM"/>
    </source>
</evidence>
<sequence length="152" mass="17324">MKKYLLLAINTIAVSTFAQNQSVTELTTDQELKQLEKIAREQQIKPVENKSFQAYQAKGKGQLSIVPIKLLVIGTDPLSVEFIKKYQTLLSDPTVNITLIGTEKNLQQFKEAYPNIKAKITLHPHDVRLDMMLDVLDIRFYPAYYDNGRVSP</sequence>
<evidence type="ECO:0000256" key="1">
    <source>
        <dbReference type="SAM" id="SignalP"/>
    </source>
</evidence>
<evidence type="ECO:0000313" key="2">
    <source>
        <dbReference type="EMBL" id="SUO96652.1"/>
    </source>
</evidence>
<gene>
    <name evidence="2" type="ORF">NCTC13337_01956</name>
</gene>
<feature type="signal peptide" evidence="1">
    <location>
        <begin position="1"/>
        <end position="20"/>
    </location>
</feature>
<accession>A0A380MWK8</accession>
<reference evidence="2 3" key="1">
    <citation type="submission" date="2018-06" db="EMBL/GenBank/DDBJ databases">
        <authorList>
            <consortium name="Pathogen Informatics"/>
            <person name="Doyle S."/>
        </authorList>
    </citation>
    <scope>NUCLEOTIDE SEQUENCE [LARGE SCALE GENOMIC DNA]</scope>
    <source>
        <strain evidence="2 3">NCTC13337</strain>
    </source>
</reference>
<dbReference type="Proteomes" id="UP000254601">
    <property type="component" value="Unassembled WGS sequence"/>
</dbReference>
<dbReference type="EMBL" id="UHIC01000001">
    <property type="protein sequence ID" value="SUO96652.1"/>
    <property type="molecule type" value="Genomic_DNA"/>
</dbReference>
<keyword evidence="1" id="KW-0732">Signal</keyword>
<name>A0A380MWK8_9GAMM</name>
<proteinExistence type="predicted"/>
<organism evidence="2 3">
    <name type="scientific">Suttonella ornithocola</name>
    <dbReference type="NCBI Taxonomy" id="279832"/>
    <lineage>
        <taxon>Bacteria</taxon>
        <taxon>Pseudomonadati</taxon>
        <taxon>Pseudomonadota</taxon>
        <taxon>Gammaproteobacteria</taxon>
        <taxon>Cardiobacteriales</taxon>
        <taxon>Cardiobacteriaceae</taxon>
        <taxon>Suttonella</taxon>
    </lineage>
</organism>
<evidence type="ECO:0000313" key="3">
    <source>
        <dbReference type="Proteomes" id="UP000254601"/>
    </source>
</evidence>
<dbReference type="AlphaFoldDB" id="A0A380MWK8"/>
<feature type="chain" id="PRO_5016921701" description="Integrating conjugative element protein, PFL_4695 family" evidence="1">
    <location>
        <begin position="21"/>
        <end position="152"/>
    </location>
</feature>
<keyword evidence="3" id="KW-1185">Reference proteome</keyword>
<dbReference type="RefSeq" id="WP_072577267.1">
    <property type="nucleotide sequence ID" value="NZ_LWHB01000151.1"/>
</dbReference>